<feature type="compositionally biased region" description="Low complexity" evidence="1">
    <location>
        <begin position="727"/>
        <end position="736"/>
    </location>
</feature>
<reference evidence="2" key="2">
    <citation type="submission" date="2023-05" db="EMBL/GenBank/DDBJ databases">
        <authorList>
            <person name="Fouks B."/>
        </authorList>
    </citation>
    <scope>NUCLEOTIDE SEQUENCE</scope>
    <source>
        <strain evidence="2">Stay&amp;Tobe</strain>
        <tissue evidence="2">Testes</tissue>
    </source>
</reference>
<feature type="compositionally biased region" description="Low complexity" evidence="1">
    <location>
        <begin position="362"/>
        <end position="379"/>
    </location>
</feature>
<feature type="compositionally biased region" description="Basic and acidic residues" evidence="1">
    <location>
        <begin position="621"/>
        <end position="630"/>
    </location>
</feature>
<dbReference type="EMBL" id="JASPKZ010003691">
    <property type="protein sequence ID" value="KAJ9593072.1"/>
    <property type="molecule type" value="Genomic_DNA"/>
</dbReference>
<feature type="region of interest" description="Disordered" evidence="1">
    <location>
        <begin position="481"/>
        <end position="508"/>
    </location>
</feature>
<name>A0AAD8A7B2_DIPPU</name>
<feature type="compositionally biased region" description="Polar residues" evidence="1">
    <location>
        <begin position="188"/>
        <end position="210"/>
    </location>
</feature>
<dbReference type="AlphaFoldDB" id="A0AAD8A7B2"/>
<evidence type="ECO:0000313" key="2">
    <source>
        <dbReference type="EMBL" id="KAJ9593072.1"/>
    </source>
</evidence>
<feature type="region of interest" description="Disordered" evidence="1">
    <location>
        <begin position="181"/>
        <end position="210"/>
    </location>
</feature>
<evidence type="ECO:0000256" key="1">
    <source>
        <dbReference type="SAM" id="MobiDB-lite"/>
    </source>
</evidence>
<feature type="compositionally biased region" description="Polar residues" evidence="1">
    <location>
        <begin position="487"/>
        <end position="503"/>
    </location>
</feature>
<protein>
    <submittedName>
        <fullName evidence="2">Uncharacterized protein</fullName>
    </submittedName>
</protein>
<feature type="region of interest" description="Disordered" evidence="1">
    <location>
        <begin position="727"/>
        <end position="747"/>
    </location>
</feature>
<feature type="region of interest" description="Disordered" evidence="1">
    <location>
        <begin position="845"/>
        <end position="868"/>
    </location>
</feature>
<evidence type="ECO:0000313" key="3">
    <source>
        <dbReference type="Proteomes" id="UP001233999"/>
    </source>
</evidence>
<dbReference type="CDD" id="cd00173">
    <property type="entry name" value="SH2"/>
    <property type="match status" value="1"/>
</dbReference>
<keyword evidence="3" id="KW-1185">Reference proteome</keyword>
<feature type="compositionally biased region" description="Polar residues" evidence="1">
    <location>
        <begin position="573"/>
        <end position="600"/>
    </location>
</feature>
<gene>
    <name evidence="2" type="ORF">L9F63_027686</name>
</gene>
<accession>A0AAD8A7B2</accession>
<feature type="compositionally biased region" description="Polar residues" evidence="1">
    <location>
        <begin position="380"/>
        <end position="395"/>
    </location>
</feature>
<feature type="region of interest" description="Disordered" evidence="1">
    <location>
        <begin position="333"/>
        <end position="395"/>
    </location>
</feature>
<feature type="compositionally biased region" description="Polar residues" evidence="1">
    <location>
        <begin position="674"/>
        <end position="689"/>
    </location>
</feature>
<dbReference type="Proteomes" id="UP001233999">
    <property type="component" value="Unassembled WGS sequence"/>
</dbReference>
<comment type="caution">
    <text evidence="2">The sequence shown here is derived from an EMBL/GenBank/DDBJ whole genome shotgun (WGS) entry which is preliminary data.</text>
</comment>
<sequence length="887" mass="95891">MCDSEEEYEPERKRGKANKDLQCKEKEKLARQKGKEFVSCKGLLVEAKTTGPDCNCRKKCMGNFSVEEKGSIIDNIYNGRPKNEKDTFLMGLIERYDVARHRPLTKNSKQNLSSFKTFSVIKRQVRRLDRIYSPNQYDDIIRNASKLNPPYEVRTESNEPLRGDAFLEPYMQGLAPSDFSTPALGAGTQITPEDGSTASSPGGEPTNHNTLADLSAQFRLIELDGSADSLDQDHDSSLSSSAASSEGGGVPCNISLLERLIRSHPVWFLPGIQRAGAFHLLQGKEEGIRTLVVRQSSQPDTMANISKVCPHNKFIGPFSSLRGARKTVRRILEVSNGNPRPPEQRIPQQVEQRAAGGEENQSPPSRGSSLSSLGSGNNNHTSATRTPTSELGGNSSVGDAIVLNLAPLEPPAQPHSLMSTFKGSSSSSCDVVGSPTSPTSSAAGMVVTTATSTSSITAVRGPRPTPPNTLNLMCSASSHTSSLATSGVRSTSNSPAQLTSPPATNGAGPLVVSNGGKTPPPPPPRWAKPTSLSGQNFTVTTTVTFSVNNSTPPPHVEVSCVQVTPKRPVGDDGQQTMSSHCSSSNTLHLHQVMSPTTPDSNKLPGNGRGKKQRPNHTRQTSVKESHHYQESDILESPTVYYRSSVADKVSDYEDIWGPEIFSTFKPPIPMPRSSPFSSPEDISTSSGGNKKTPDLLERVGTPVSGSCVSLNSVNSNRNRLGLVINTSSAANSNTNSPMSPEPKPQQEECAAVKHGSPFYAEPADALRQAAMVPRRRPRPGGQQMFLHQPRNHRHSDPASFQQWPVLPHQPGQLERIDSSDELAVTPLSSSVDNLALLKNSRNGVIIQQNNRPRGKPVQPPRVRPKNVRGKCFNDTSWAVDSSWGVYW</sequence>
<proteinExistence type="predicted"/>
<feature type="region of interest" description="Disordered" evidence="1">
    <location>
        <begin position="664"/>
        <end position="694"/>
    </location>
</feature>
<feature type="region of interest" description="Disordered" evidence="1">
    <location>
        <begin position="229"/>
        <end position="248"/>
    </location>
</feature>
<organism evidence="2 3">
    <name type="scientific">Diploptera punctata</name>
    <name type="common">Pacific beetle cockroach</name>
    <dbReference type="NCBI Taxonomy" id="6984"/>
    <lineage>
        <taxon>Eukaryota</taxon>
        <taxon>Metazoa</taxon>
        <taxon>Ecdysozoa</taxon>
        <taxon>Arthropoda</taxon>
        <taxon>Hexapoda</taxon>
        <taxon>Insecta</taxon>
        <taxon>Pterygota</taxon>
        <taxon>Neoptera</taxon>
        <taxon>Polyneoptera</taxon>
        <taxon>Dictyoptera</taxon>
        <taxon>Blattodea</taxon>
        <taxon>Blaberoidea</taxon>
        <taxon>Blaberidae</taxon>
        <taxon>Diplopterinae</taxon>
        <taxon>Diploptera</taxon>
    </lineage>
</organism>
<feature type="region of interest" description="Disordered" evidence="1">
    <location>
        <begin position="1"/>
        <end position="20"/>
    </location>
</feature>
<feature type="region of interest" description="Disordered" evidence="1">
    <location>
        <begin position="414"/>
        <end position="445"/>
    </location>
</feature>
<feature type="region of interest" description="Disordered" evidence="1">
    <location>
        <begin position="565"/>
        <end position="631"/>
    </location>
</feature>
<feature type="region of interest" description="Disordered" evidence="1">
    <location>
        <begin position="514"/>
        <end position="533"/>
    </location>
</feature>
<reference evidence="2" key="1">
    <citation type="journal article" date="2023" name="IScience">
        <title>Live-bearing cockroach genome reveals convergent evolutionary mechanisms linked to viviparity in insects and beyond.</title>
        <authorList>
            <person name="Fouks B."/>
            <person name="Harrison M.C."/>
            <person name="Mikhailova A.A."/>
            <person name="Marchal E."/>
            <person name="English S."/>
            <person name="Carruthers M."/>
            <person name="Jennings E.C."/>
            <person name="Chiamaka E.L."/>
            <person name="Frigard R.A."/>
            <person name="Pippel M."/>
            <person name="Attardo G.M."/>
            <person name="Benoit J.B."/>
            <person name="Bornberg-Bauer E."/>
            <person name="Tobe S.S."/>
        </authorList>
    </citation>
    <scope>NUCLEOTIDE SEQUENCE</scope>
    <source>
        <strain evidence="2">Stay&amp;Tobe</strain>
    </source>
</reference>